<comment type="caution">
    <text evidence="3">The sequence shown here is derived from an EMBL/GenBank/DDBJ whole genome shotgun (WGS) entry which is preliminary data.</text>
</comment>
<evidence type="ECO:0000313" key="4">
    <source>
        <dbReference type="Proteomes" id="UP001589576"/>
    </source>
</evidence>
<dbReference type="PRINTS" id="PR00095">
    <property type="entry name" value="ANTSNTHASEI"/>
</dbReference>
<dbReference type="EMBL" id="JBHMFB010000007">
    <property type="protein sequence ID" value="MFB9088552.1"/>
    <property type="molecule type" value="Genomic_DNA"/>
</dbReference>
<dbReference type="PANTHER" id="PTHR11236">
    <property type="entry name" value="AMINOBENZOATE/ANTHRANILATE SYNTHASE"/>
    <property type="match status" value="1"/>
</dbReference>
<sequence length="467" mass="54022">MNFLLNVVLCLLKSMPKISAYSILTTNYFIVILSAIKIISLRTIISKKINNPELFKNQLLHWSQQFREVVFLDSNNYHQQQSSFDCVLAVDAFTSVKTDYHNAFEDLKQYQQQTKDWLFGYLSYDVKNDIEELYSNNFDGLYFPDLFFFQPKKLFLLKGNQLEVQYLRLCDDEIESDLIGIENNCKLSIINYQLSIKQRISKESYLSKVNKMLEYIHRGDIYEANFCMEFYAENATVEPIEIYQKLNAISKPPFAIFFKNKEQYLLCASPERYLRKEGYKIISQPIKGTAKRFSDETLDNNSKKELEQNPKERSENIMIVDLVRNDLSHTAIKGSVEVEELCGIYTFDQVHQMISTVVSTVENTISPVEILRTTFPMGSMTGAPKISAMKIIEELEESKRGLYSGAVGYFTPNNDFDFNVVIRSILYNAKEKYLSFSVGSAITSQSNPEQEYEECLLKAKAMFEVLS</sequence>
<dbReference type="InterPro" id="IPR019999">
    <property type="entry name" value="Anth_synth_I-like"/>
</dbReference>
<dbReference type="InterPro" id="IPR006805">
    <property type="entry name" value="Anth_synth_I_N"/>
</dbReference>
<organism evidence="3 4">
    <name type="scientific">Flavobacterium paronense</name>
    <dbReference type="NCBI Taxonomy" id="1392775"/>
    <lineage>
        <taxon>Bacteria</taxon>
        <taxon>Pseudomonadati</taxon>
        <taxon>Bacteroidota</taxon>
        <taxon>Flavobacteriia</taxon>
        <taxon>Flavobacteriales</taxon>
        <taxon>Flavobacteriaceae</taxon>
        <taxon>Flavobacterium</taxon>
    </lineage>
</organism>
<name>A0ABV5GBS3_9FLAO</name>
<dbReference type="RefSeq" id="WP_290285732.1">
    <property type="nucleotide sequence ID" value="NZ_JAUFQN010000019.1"/>
</dbReference>
<evidence type="ECO:0000259" key="2">
    <source>
        <dbReference type="Pfam" id="PF04715"/>
    </source>
</evidence>
<dbReference type="Pfam" id="PF00425">
    <property type="entry name" value="Chorismate_bind"/>
    <property type="match status" value="1"/>
</dbReference>
<feature type="domain" description="Anthranilate synthase component I N-terminal" evidence="2">
    <location>
        <begin position="10"/>
        <end position="156"/>
    </location>
</feature>
<evidence type="ECO:0000313" key="3">
    <source>
        <dbReference type="EMBL" id="MFB9088552.1"/>
    </source>
</evidence>
<reference evidence="3 4" key="1">
    <citation type="submission" date="2024-09" db="EMBL/GenBank/DDBJ databases">
        <authorList>
            <person name="Sun Q."/>
            <person name="Mori K."/>
        </authorList>
    </citation>
    <scope>NUCLEOTIDE SEQUENCE [LARGE SCALE GENOMIC DNA]</scope>
    <source>
        <strain evidence="3 4">CECT 8460</strain>
    </source>
</reference>
<dbReference type="Gene3D" id="3.60.120.10">
    <property type="entry name" value="Anthranilate synthase"/>
    <property type="match status" value="1"/>
</dbReference>
<gene>
    <name evidence="3" type="ORF">ACFFUU_02955</name>
</gene>
<proteinExistence type="predicted"/>
<dbReference type="Pfam" id="PF04715">
    <property type="entry name" value="Anth_synt_I_N"/>
    <property type="match status" value="1"/>
</dbReference>
<dbReference type="InterPro" id="IPR005801">
    <property type="entry name" value="ADC_synthase"/>
</dbReference>
<keyword evidence="4" id="KW-1185">Reference proteome</keyword>
<accession>A0ABV5GBS3</accession>
<evidence type="ECO:0000259" key="1">
    <source>
        <dbReference type="Pfam" id="PF00425"/>
    </source>
</evidence>
<dbReference type="Proteomes" id="UP001589576">
    <property type="component" value="Unassembled WGS sequence"/>
</dbReference>
<dbReference type="InterPro" id="IPR015890">
    <property type="entry name" value="Chorismate_C"/>
</dbReference>
<protein>
    <submittedName>
        <fullName evidence="3">Anthranilate synthase component I family protein</fullName>
    </submittedName>
</protein>
<feature type="domain" description="Chorismate-utilising enzyme C-terminal" evidence="1">
    <location>
        <begin position="202"/>
        <end position="458"/>
    </location>
</feature>
<dbReference type="PANTHER" id="PTHR11236:SF9">
    <property type="entry name" value="ANTHRANILATE SYNTHASE COMPONENT 1"/>
    <property type="match status" value="1"/>
</dbReference>
<dbReference type="SUPFAM" id="SSF56322">
    <property type="entry name" value="ADC synthase"/>
    <property type="match status" value="1"/>
</dbReference>